<dbReference type="EMBL" id="FXTJ01000022">
    <property type="protein sequence ID" value="SMP00033.1"/>
    <property type="molecule type" value="Genomic_DNA"/>
</dbReference>
<dbReference type="Proteomes" id="UP000317484">
    <property type="component" value="Unassembled WGS sequence"/>
</dbReference>
<dbReference type="InterPro" id="IPR002018">
    <property type="entry name" value="CarbesteraseB"/>
</dbReference>
<accession>A0A521FV30</accession>
<organism evidence="6 7">
    <name type="scientific">Geodermatophilus aquaeductus</name>
    <dbReference type="NCBI Taxonomy" id="1564161"/>
    <lineage>
        <taxon>Bacteria</taxon>
        <taxon>Bacillati</taxon>
        <taxon>Actinomycetota</taxon>
        <taxon>Actinomycetes</taxon>
        <taxon>Geodermatophilales</taxon>
        <taxon>Geodermatophilaceae</taxon>
        <taxon>Geodermatophilus</taxon>
    </lineage>
</organism>
<proteinExistence type="inferred from homology"/>
<protein>
    <recommendedName>
        <fullName evidence="3">Carboxylic ester hydrolase</fullName>
        <ecNumber evidence="3">3.1.1.-</ecNumber>
    </recommendedName>
</protein>
<dbReference type="AlphaFoldDB" id="A0A521FV30"/>
<keyword evidence="7" id="KW-1185">Reference proteome</keyword>
<dbReference type="SUPFAM" id="SSF53474">
    <property type="entry name" value="alpha/beta-Hydrolases"/>
    <property type="match status" value="1"/>
</dbReference>
<dbReference type="EC" id="3.1.1.-" evidence="3"/>
<dbReference type="GO" id="GO:0016787">
    <property type="term" value="F:hydrolase activity"/>
    <property type="evidence" value="ECO:0007669"/>
    <property type="project" value="UniProtKB-KW"/>
</dbReference>
<evidence type="ECO:0000256" key="3">
    <source>
        <dbReference type="RuleBase" id="RU361235"/>
    </source>
</evidence>
<evidence type="ECO:0000259" key="5">
    <source>
        <dbReference type="Pfam" id="PF00135"/>
    </source>
</evidence>
<comment type="similarity">
    <text evidence="1 3">Belongs to the type-B carboxylesterase/lipase family.</text>
</comment>
<dbReference type="Gene3D" id="3.40.50.1820">
    <property type="entry name" value="alpha/beta hydrolase"/>
    <property type="match status" value="1"/>
</dbReference>
<feature type="region of interest" description="Disordered" evidence="4">
    <location>
        <begin position="49"/>
        <end position="68"/>
    </location>
</feature>
<name>A0A521FV30_9ACTN</name>
<feature type="domain" description="Carboxylesterase type B" evidence="5">
    <location>
        <begin position="3"/>
        <end position="504"/>
    </location>
</feature>
<dbReference type="PROSITE" id="PS00122">
    <property type="entry name" value="CARBOXYLESTERASE_B_1"/>
    <property type="match status" value="1"/>
</dbReference>
<sequence length="508" mass="54121">MEAIVETRHGRVHGTAVGGVCSFLGIPYAAPPVGALRLRPPRPAPRWSGVRDATVLGPEPPQPRFPRDDPMGLLFDPAEMGDDCLNLNVWTPDPGAAGLPVMVWSPGGAFHFSSGGSYDGSRFARDGVVCVTINWRTGADGFLYFGEGDDGADLGLLDHVAALEWVQEEIAAFGGDPARVTVFGESAGAMCIGDLLSMPRAEGLFRRAVLQSGAAHQVVPAAEAARIGARLAEVLGVPATREAVARVPVERLLEAQAQIDAEVLSSPDPARWGTEVVASTMPFHPVVDGDVLPAPPIDRITAGAGGDVDVLVGTNADDWRFGPVLGGFVDQVTEDALAGPVEVYGSWSTAAFGLTAETALRHYRAVDPARSPGDVLAAVMTDWWVRVPALRLADAHTSGSGATYAYEFAWPSPILGGRLGACHALEIPFVFDTLDLRTRQMMGGALGEDPPQELAETMHRAWIRFATDGYPGWPRYDLDRRSVMRFDLAPSVVEDPYAAECALWEGVR</sequence>
<evidence type="ECO:0000313" key="6">
    <source>
        <dbReference type="EMBL" id="SMP00033.1"/>
    </source>
</evidence>
<dbReference type="PANTHER" id="PTHR11559">
    <property type="entry name" value="CARBOXYLESTERASE"/>
    <property type="match status" value="1"/>
</dbReference>
<evidence type="ECO:0000313" key="7">
    <source>
        <dbReference type="Proteomes" id="UP000317484"/>
    </source>
</evidence>
<dbReference type="Pfam" id="PF00135">
    <property type="entry name" value="COesterase"/>
    <property type="match status" value="1"/>
</dbReference>
<dbReference type="InterPro" id="IPR019826">
    <property type="entry name" value="Carboxylesterase_B_AS"/>
</dbReference>
<gene>
    <name evidence="6" type="ORF">SAMN06273567_12218</name>
</gene>
<dbReference type="RefSeq" id="WP_142461321.1">
    <property type="nucleotide sequence ID" value="NZ_FXTJ01000022.1"/>
</dbReference>
<reference evidence="6 7" key="1">
    <citation type="submission" date="2017-05" db="EMBL/GenBank/DDBJ databases">
        <authorList>
            <person name="Varghese N."/>
            <person name="Submissions S."/>
        </authorList>
    </citation>
    <scope>NUCLEOTIDE SEQUENCE [LARGE SCALE GENOMIC DNA]</scope>
    <source>
        <strain evidence="6 7">DSM 46834</strain>
    </source>
</reference>
<evidence type="ECO:0000256" key="1">
    <source>
        <dbReference type="ARBA" id="ARBA00005964"/>
    </source>
</evidence>
<dbReference type="InterPro" id="IPR029058">
    <property type="entry name" value="AB_hydrolase_fold"/>
</dbReference>
<evidence type="ECO:0000256" key="4">
    <source>
        <dbReference type="SAM" id="MobiDB-lite"/>
    </source>
</evidence>
<evidence type="ECO:0000256" key="2">
    <source>
        <dbReference type="ARBA" id="ARBA00022801"/>
    </source>
</evidence>
<dbReference type="InterPro" id="IPR050309">
    <property type="entry name" value="Type-B_Carboxylest/Lipase"/>
</dbReference>
<keyword evidence="2 3" id="KW-0378">Hydrolase</keyword>